<dbReference type="PANTHER" id="PTHR43413">
    <property type="entry name" value="TRANSCRIPTIONAL REGULATOR, ASNC FAMILY"/>
    <property type="match status" value="1"/>
</dbReference>
<name>A0A1M6X0Q4_SELRU</name>
<dbReference type="InterPro" id="IPR050684">
    <property type="entry name" value="HTH-Siroheme_Decarb"/>
</dbReference>
<dbReference type="AlphaFoldDB" id="A0A1M6X0Q4"/>
<dbReference type="InterPro" id="IPR036390">
    <property type="entry name" value="WH_DNA-bd_sf"/>
</dbReference>
<dbReference type="InterPro" id="IPR036388">
    <property type="entry name" value="WH-like_DNA-bd_sf"/>
</dbReference>
<protein>
    <submittedName>
        <fullName evidence="2">DNA-binding transcriptional regulator, Lrp family</fullName>
    </submittedName>
</protein>
<sequence length="199" mass="22960">MFISGNYAIIYECVNVLSPRPVQDEDFLYESLQRAERGYSMRELLELLEHDARRPVGELASMLKLSEYEVEKNIKDLEKNKIILSYNTLINWEKFGDDTVTAIIEINLTPQREVGFDAIAERIYRFDEVRTVYLMSGSFDLLVIIEGKSLNDVANFVATRLATIEGVTATRSHFMLKPYKKDGVIINDEERDRRLVVSP</sequence>
<dbReference type="EMBL" id="FRBC01000030">
    <property type="protein sequence ID" value="SHK99592.1"/>
    <property type="molecule type" value="Genomic_DNA"/>
</dbReference>
<dbReference type="PANTHER" id="PTHR43413:SF7">
    <property type="entry name" value="HTH-TYPE TRANSCRIPTIONAL REGULATOR PTR2"/>
    <property type="match status" value="1"/>
</dbReference>
<evidence type="ECO:0000313" key="2">
    <source>
        <dbReference type="EMBL" id="SHK99592.1"/>
    </source>
</evidence>
<dbReference type="Gene3D" id="3.30.70.920">
    <property type="match status" value="1"/>
</dbReference>
<dbReference type="SUPFAM" id="SSF46785">
    <property type="entry name" value="Winged helix' DNA-binding domain"/>
    <property type="match status" value="1"/>
</dbReference>
<proteinExistence type="predicted"/>
<dbReference type="InterPro" id="IPR019887">
    <property type="entry name" value="Tscrpt_reg_AsnC/Lrp_C"/>
</dbReference>
<gene>
    <name evidence="2" type="ORF">SAMN05216582_13011</name>
</gene>
<reference evidence="2 3" key="1">
    <citation type="submission" date="2016-11" db="EMBL/GenBank/DDBJ databases">
        <authorList>
            <person name="Jaros S."/>
            <person name="Januszkiewicz K."/>
            <person name="Wedrychowicz H."/>
        </authorList>
    </citation>
    <scope>NUCLEOTIDE SEQUENCE [LARGE SCALE GENOMIC DNA]</scope>
    <source>
        <strain evidence="2 3">HD4</strain>
    </source>
</reference>
<accession>A0A1M6X0Q4</accession>
<feature type="domain" description="Transcription regulator AsnC/Lrp ligand binding" evidence="1">
    <location>
        <begin position="104"/>
        <end position="177"/>
    </location>
</feature>
<dbReference type="InterPro" id="IPR011008">
    <property type="entry name" value="Dimeric_a/b-barrel"/>
</dbReference>
<evidence type="ECO:0000259" key="1">
    <source>
        <dbReference type="Pfam" id="PF01037"/>
    </source>
</evidence>
<keyword evidence="2" id="KW-0238">DNA-binding</keyword>
<dbReference type="SMART" id="SM00344">
    <property type="entry name" value="HTH_ASNC"/>
    <property type="match status" value="1"/>
</dbReference>
<evidence type="ECO:0000313" key="3">
    <source>
        <dbReference type="Proteomes" id="UP000184263"/>
    </source>
</evidence>
<organism evidence="2 3">
    <name type="scientific">Selenomonas ruminantium</name>
    <dbReference type="NCBI Taxonomy" id="971"/>
    <lineage>
        <taxon>Bacteria</taxon>
        <taxon>Bacillati</taxon>
        <taxon>Bacillota</taxon>
        <taxon>Negativicutes</taxon>
        <taxon>Selenomonadales</taxon>
        <taxon>Selenomonadaceae</taxon>
        <taxon>Selenomonas</taxon>
    </lineage>
</organism>
<dbReference type="GO" id="GO:0003677">
    <property type="term" value="F:DNA binding"/>
    <property type="evidence" value="ECO:0007669"/>
    <property type="project" value="UniProtKB-KW"/>
</dbReference>
<dbReference type="InterPro" id="IPR019888">
    <property type="entry name" value="Tscrpt_reg_AsnC-like"/>
</dbReference>
<dbReference type="Proteomes" id="UP000184263">
    <property type="component" value="Unassembled WGS sequence"/>
</dbReference>
<dbReference type="Pfam" id="PF01037">
    <property type="entry name" value="AsnC_trans_reg"/>
    <property type="match status" value="1"/>
</dbReference>
<dbReference type="SUPFAM" id="SSF54909">
    <property type="entry name" value="Dimeric alpha+beta barrel"/>
    <property type="match status" value="1"/>
</dbReference>
<dbReference type="Gene3D" id="1.10.10.10">
    <property type="entry name" value="Winged helix-like DNA-binding domain superfamily/Winged helix DNA-binding domain"/>
    <property type="match status" value="1"/>
</dbReference>